<dbReference type="Gramene" id="TraesLAC3D03G01932050.1">
    <property type="protein sequence ID" value="TraesLAC3D03G01932050.1.CDS1"/>
    <property type="gene ID" value="TraesLAC3D03G01932050"/>
</dbReference>
<dbReference type="InterPro" id="IPR004158">
    <property type="entry name" value="DUF247_pln"/>
</dbReference>
<dbReference type="STRING" id="4565.A0A3B6H6K6"/>
<evidence type="ECO:0000313" key="3">
    <source>
        <dbReference type="Proteomes" id="UP000019116"/>
    </source>
</evidence>
<dbReference type="Gramene" id="TraesCS3D03G1111300.1">
    <property type="protein sequence ID" value="TraesCS3D03G1111300.1.CDS1"/>
    <property type="gene ID" value="TraesCS3D03G1111300"/>
</dbReference>
<sequence>MATATRQLLPPSQAMPAAALPDPPREILQIASSTLPATTGIVAVGAASSVTAGGSHTGATPAQPSPAAAGVNSSLPANNNLRPGAVPVQEAVASSAGPAGSVVAGANGLPTPAQESTPAASSSSITASDAKAALSWSLVKPPTNAGTAPAAGQAAGSKWDTLLSKIVKDTGLPDPEKVDGCIWRAEVASLPPGACTPVVVALGPLFPADQAQQGMEETKWKYVQNLIRRGHRKEDAKNKLTEYLTHINAMEVRIRQRYDPSELQISNEKLVERMVVDGLFVIEVLMNHWVGKIDKGSASPEATASTAAESRKADFTAPLASTLVPQDRREEFTPLNVRWEPYALRFDLVAVPNQIPFFVLEELFKMTDIPELGELEKKPVKLKQIILDYLVGDAGDDMLAAYEGRPVFHILHLVYLYLTFSKEEPKVSALQPKRPVTRSSSLDTALGKLKQRGMDLRALYRRTVTRSSSLPVGWMQWKVIPPLRELVRVGVKVKRAETPRFAEVRFRNGVLEIPAFAWRRYHIRLLTNLVVLEMSGWWPPEKRVFCSYVRFMAELMMKKEDAAILFKKGVVQENNIDDVEKSLIYPFLILADYSHGSKYVGHFDGLVRDMVRCYERWSKVGPVPSSAQ</sequence>
<organism evidence="2">
    <name type="scientific">Triticum aestivum</name>
    <name type="common">Wheat</name>
    <dbReference type="NCBI Taxonomy" id="4565"/>
    <lineage>
        <taxon>Eukaryota</taxon>
        <taxon>Viridiplantae</taxon>
        <taxon>Streptophyta</taxon>
        <taxon>Embryophyta</taxon>
        <taxon>Tracheophyta</taxon>
        <taxon>Spermatophyta</taxon>
        <taxon>Magnoliopsida</taxon>
        <taxon>Liliopsida</taxon>
        <taxon>Poales</taxon>
        <taxon>Poaceae</taxon>
        <taxon>BOP clade</taxon>
        <taxon>Pooideae</taxon>
        <taxon>Triticodae</taxon>
        <taxon>Triticeae</taxon>
        <taxon>Triticinae</taxon>
        <taxon>Triticum</taxon>
    </lineage>
</organism>
<dbReference type="Gramene" id="TraesCAD_scaffold_005080_01G000200.1">
    <property type="protein sequence ID" value="TraesCAD_scaffold_005080_01G000200.1"/>
    <property type="gene ID" value="TraesCAD_scaffold_005080_01G000200"/>
</dbReference>
<feature type="compositionally biased region" description="Low complexity" evidence="1">
    <location>
        <begin position="51"/>
        <end position="60"/>
    </location>
</feature>
<dbReference type="Gramene" id="TraesCLE_scaffold_038399_01G000200.1">
    <property type="protein sequence ID" value="TraesCLE_scaffold_038399_01G000200.1"/>
    <property type="gene ID" value="TraesCLE_scaffold_038399_01G000200"/>
</dbReference>
<dbReference type="Gramene" id="TraesSYM3D03G02015870.1">
    <property type="protein sequence ID" value="TraesSYM3D03G02015870.1.CDS1"/>
    <property type="gene ID" value="TraesSYM3D03G02015870"/>
</dbReference>
<dbReference type="Gramene" id="TraesARI3D03G02024880.1">
    <property type="protein sequence ID" value="TraesARI3D03G02024880.1.CDS1"/>
    <property type="gene ID" value="TraesARI3D03G02024880"/>
</dbReference>
<reference evidence="2" key="1">
    <citation type="submission" date="2018-08" db="EMBL/GenBank/DDBJ databases">
        <authorList>
            <person name="Rossello M."/>
        </authorList>
    </citation>
    <scope>NUCLEOTIDE SEQUENCE [LARGE SCALE GENOMIC DNA]</scope>
    <source>
        <strain evidence="2">cv. Chinese Spring</strain>
    </source>
</reference>
<feature type="region of interest" description="Disordered" evidence="1">
    <location>
        <begin position="1"/>
        <end position="21"/>
    </location>
</feature>
<dbReference type="Proteomes" id="UP000019116">
    <property type="component" value="Chromosome 3D"/>
</dbReference>
<reference evidence="2" key="2">
    <citation type="submission" date="2018-10" db="UniProtKB">
        <authorList>
            <consortium name="EnsemblPlants"/>
        </authorList>
    </citation>
    <scope>IDENTIFICATION</scope>
</reference>
<dbReference type="Gramene" id="TraesNOR3D03G02016890.1">
    <property type="protein sequence ID" value="TraesNOR3D03G02016890.1.CDS1"/>
    <property type="gene ID" value="TraesNOR3D03G02016890"/>
</dbReference>
<dbReference type="Gramene" id="TraesMAC3D03G01988870.1">
    <property type="protein sequence ID" value="TraesMAC3D03G01988870.1.CDS1"/>
    <property type="gene ID" value="TraesMAC3D03G01988870"/>
</dbReference>
<dbReference type="Gramene" id="TraesRN3D0101163400.1">
    <property type="protein sequence ID" value="TraesRN3D0101163400.1"/>
    <property type="gene ID" value="TraesRN3D0101163400"/>
</dbReference>
<dbReference type="AlphaFoldDB" id="A0A3B6H6K6"/>
<evidence type="ECO:0000256" key="1">
    <source>
        <dbReference type="SAM" id="MobiDB-lite"/>
    </source>
</evidence>
<accession>A0A3B6H6K6</accession>
<feature type="region of interest" description="Disordered" evidence="1">
    <location>
        <begin position="51"/>
        <end position="83"/>
    </location>
</feature>
<dbReference type="Gramene" id="TraesLDM3D03G01988800.1">
    <property type="protein sequence ID" value="TraesLDM3D03G01988800.1.CDS1"/>
    <property type="gene ID" value="TraesLDM3D03G01988800"/>
</dbReference>
<dbReference type="Gramene" id="TraesROB_scaffold_023418_01G000200.1">
    <property type="protein sequence ID" value="TraesROB_scaffold_023418_01G000200.1"/>
    <property type="gene ID" value="TraesROB_scaffold_023418_01G000200"/>
</dbReference>
<feature type="region of interest" description="Disordered" evidence="1">
    <location>
        <begin position="103"/>
        <end position="125"/>
    </location>
</feature>
<dbReference type="PANTHER" id="PTHR31170:SF25">
    <property type="entry name" value="BNAA09G04570D PROTEIN"/>
    <property type="match status" value="1"/>
</dbReference>
<proteinExistence type="predicted"/>
<dbReference type="Gramene" id="TraesCS3D02G503400.1">
    <property type="protein sequence ID" value="TraesCS3D02G503400.1.cds1"/>
    <property type="gene ID" value="TraesCS3D02G503400"/>
</dbReference>
<name>A0A3B6H6K6_WHEAT</name>
<dbReference type="OMA" id="IPAFAWR"/>
<evidence type="ECO:0000313" key="2">
    <source>
        <dbReference type="EnsemblPlants" id="TraesCS3D02G503400.1.cds1"/>
    </source>
</evidence>
<dbReference type="Gramene" id="TraesSTA3D03G01985780.1">
    <property type="protein sequence ID" value="TraesSTA3D03G01985780.1.CDS1"/>
    <property type="gene ID" value="TraesSTA3D03G01985780"/>
</dbReference>
<dbReference type="PANTHER" id="PTHR31170">
    <property type="entry name" value="BNAC04G53230D PROTEIN"/>
    <property type="match status" value="1"/>
</dbReference>
<keyword evidence="3" id="KW-1185">Reference proteome</keyword>
<dbReference type="Gramene" id="TraesWEE_scaffold_011986_01G000100.1">
    <property type="protein sequence ID" value="TraesWEE_scaffold_011986_01G000100.1"/>
    <property type="gene ID" value="TraesWEE_scaffold_011986_01G000100"/>
</dbReference>
<dbReference type="EnsemblPlants" id="TraesCS3D02G503400.1">
    <property type="protein sequence ID" value="TraesCS3D02G503400.1.cds1"/>
    <property type="gene ID" value="TraesCS3D02G503400"/>
</dbReference>
<dbReference type="Pfam" id="PF03140">
    <property type="entry name" value="DUF247"/>
    <property type="match status" value="1"/>
</dbReference>
<dbReference type="OrthoDB" id="668917at2759"/>
<protein>
    <submittedName>
        <fullName evidence="2">Uncharacterized protein</fullName>
    </submittedName>
</protein>
<feature type="compositionally biased region" description="Polar residues" evidence="1">
    <location>
        <begin position="71"/>
        <end position="81"/>
    </location>
</feature>